<organism evidence="2 3">
    <name type="scientific">Tepidamorphus gemmatus</name>
    <dbReference type="NCBI Taxonomy" id="747076"/>
    <lineage>
        <taxon>Bacteria</taxon>
        <taxon>Pseudomonadati</taxon>
        <taxon>Pseudomonadota</taxon>
        <taxon>Alphaproteobacteria</taxon>
        <taxon>Hyphomicrobiales</taxon>
        <taxon>Tepidamorphaceae</taxon>
        <taxon>Tepidamorphus</taxon>
    </lineage>
</organism>
<dbReference type="PANTHER" id="PTHR30399">
    <property type="entry name" value="UNCHARACTERIZED PROTEIN YGJP"/>
    <property type="match status" value="1"/>
</dbReference>
<dbReference type="AlphaFoldDB" id="A0A4R3MBR9"/>
<dbReference type="Gene3D" id="3.30.2010.10">
    <property type="entry name" value="Metalloproteases ('zincins'), catalytic domain"/>
    <property type="match status" value="1"/>
</dbReference>
<evidence type="ECO:0000313" key="2">
    <source>
        <dbReference type="EMBL" id="TCT10582.1"/>
    </source>
</evidence>
<evidence type="ECO:0000313" key="3">
    <source>
        <dbReference type="Proteomes" id="UP000295678"/>
    </source>
</evidence>
<feature type="domain" description="YgjP-like metallopeptidase" evidence="1">
    <location>
        <begin position="61"/>
        <end position="250"/>
    </location>
</feature>
<accession>A0A4R3MBR9</accession>
<comment type="caution">
    <text evidence="2">The sequence shown here is derived from an EMBL/GenBank/DDBJ whole genome shotgun (WGS) entry which is preliminary data.</text>
</comment>
<dbReference type="EMBL" id="SMAK01000005">
    <property type="protein sequence ID" value="TCT10582.1"/>
    <property type="molecule type" value="Genomic_DNA"/>
</dbReference>
<dbReference type="CDD" id="cd07344">
    <property type="entry name" value="M48_yhfN_like"/>
    <property type="match status" value="1"/>
</dbReference>
<dbReference type="RefSeq" id="WP_207903746.1">
    <property type="nucleotide sequence ID" value="NZ_SMAK01000005.1"/>
</dbReference>
<dbReference type="InterPro" id="IPR053136">
    <property type="entry name" value="UTP_pyrophosphatase-like"/>
</dbReference>
<reference evidence="2 3" key="1">
    <citation type="submission" date="2019-03" db="EMBL/GenBank/DDBJ databases">
        <title>Genomic Encyclopedia of Type Strains, Phase IV (KMG-IV): sequencing the most valuable type-strain genomes for metagenomic binning, comparative biology and taxonomic classification.</title>
        <authorList>
            <person name="Goeker M."/>
        </authorList>
    </citation>
    <scope>NUCLEOTIDE SEQUENCE [LARGE SCALE GENOMIC DNA]</scope>
    <source>
        <strain evidence="2 3">DSM 19345</strain>
    </source>
</reference>
<proteinExistence type="predicted"/>
<protein>
    <recommendedName>
        <fullName evidence="1">YgjP-like metallopeptidase domain-containing protein</fullName>
    </recommendedName>
</protein>
<sequence length="260" mass="29152">MTAVRFVRSAMSVLPRRLRSPALPATVEIIVDGAPVSIAVRRSDRACRYLLKLPAASEHPVLVIPAHGSLDRGLAFARAQSGWLRERIRRRPDHVRFEDGAEIPLRGEMHLVCATGLLRGGVRLVAGTQPLPRIEVAGDPEHLARRLTDWLKAEARRDLEPAVRRHAERLGVKPKRIAVRDQSSRWGSCSTNGTLSFSWRLILAPPMVLDYLAAHEVAHMVEMNHSRRFWRTLEAIAPHTGAAEAWLKRHGASLFRYGPR</sequence>
<name>A0A4R3MBR9_9HYPH</name>
<keyword evidence="3" id="KW-1185">Reference proteome</keyword>
<dbReference type="Proteomes" id="UP000295678">
    <property type="component" value="Unassembled WGS sequence"/>
</dbReference>
<dbReference type="Pfam" id="PF01863">
    <property type="entry name" value="YgjP-like"/>
    <property type="match status" value="1"/>
</dbReference>
<dbReference type="InterPro" id="IPR002725">
    <property type="entry name" value="YgjP-like_metallopeptidase"/>
</dbReference>
<evidence type="ECO:0000259" key="1">
    <source>
        <dbReference type="Pfam" id="PF01863"/>
    </source>
</evidence>
<gene>
    <name evidence="2" type="ORF">EDC22_10581</name>
</gene>
<dbReference type="PANTHER" id="PTHR30399:SF1">
    <property type="entry name" value="UTP PYROPHOSPHATASE"/>
    <property type="match status" value="1"/>
</dbReference>